<feature type="compositionally biased region" description="Basic and acidic residues" evidence="11">
    <location>
        <begin position="1"/>
        <end position="11"/>
    </location>
</feature>
<dbReference type="CDD" id="cd00082">
    <property type="entry name" value="HisKA"/>
    <property type="match status" value="1"/>
</dbReference>
<evidence type="ECO:0000256" key="7">
    <source>
        <dbReference type="ARBA" id="ARBA00022777"/>
    </source>
</evidence>
<keyword evidence="9" id="KW-0902">Two-component regulatory system</keyword>
<dbReference type="InterPro" id="IPR003594">
    <property type="entry name" value="HATPase_dom"/>
</dbReference>
<evidence type="ECO:0000256" key="6">
    <source>
        <dbReference type="ARBA" id="ARBA00022692"/>
    </source>
</evidence>
<evidence type="ECO:0000259" key="13">
    <source>
        <dbReference type="PROSITE" id="PS50109"/>
    </source>
</evidence>
<feature type="region of interest" description="Disordered" evidence="11">
    <location>
        <begin position="554"/>
        <end position="616"/>
    </location>
</feature>
<feature type="region of interest" description="Disordered" evidence="11">
    <location>
        <begin position="142"/>
        <end position="180"/>
    </location>
</feature>
<feature type="compositionally biased region" description="Polar residues" evidence="11">
    <location>
        <begin position="142"/>
        <end position="159"/>
    </location>
</feature>
<dbReference type="InterPro" id="IPR005467">
    <property type="entry name" value="His_kinase_dom"/>
</dbReference>
<name>A0ABP7F0S3_9ACTN</name>
<protein>
    <recommendedName>
        <fullName evidence="3">histidine kinase</fullName>
        <ecNumber evidence="3">2.7.13.3</ecNumber>
    </recommendedName>
</protein>
<dbReference type="EC" id="2.7.13.3" evidence="3"/>
<dbReference type="SUPFAM" id="SSF47384">
    <property type="entry name" value="Homodimeric domain of signal transducing histidine kinase"/>
    <property type="match status" value="1"/>
</dbReference>
<dbReference type="SUPFAM" id="SSF158472">
    <property type="entry name" value="HAMP domain-like"/>
    <property type="match status" value="1"/>
</dbReference>
<evidence type="ECO:0000256" key="2">
    <source>
        <dbReference type="ARBA" id="ARBA00004236"/>
    </source>
</evidence>
<proteinExistence type="predicted"/>
<dbReference type="PANTHER" id="PTHR45436:SF5">
    <property type="entry name" value="SENSOR HISTIDINE KINASE TRCS"/>
    <property type="match status" value="1"/>
</dbReference>
<evidence type="ECO:0000256" key="1">
    <source>
        <dbReference type="ARBA" id="ARBA00000085"/>
    </source>
</evidence>
<dbReference type="InterPro" id="IPR036890">
    <property type="entry name" value="HATPase_C_sf"/>
</dbReference>
<dbReference type="SMART" id="SM00387">
    <property type="entry name" value="HATPase_c"/>
    <property type="match status" value="1"/>
</dbReference>
<reference evidence="16" key="1">
    <citation type="journal article" date="2019" name="Int. J. Syst. Evol. Microbiol.">
        <title>The Global Catalogue of Microorganisms (GCM) 10K type strain sequencing project: providing services to taxonomists for standard genome sequencing and annotation.</title>
        <authorList>
            <consortium name="The Broad Institute Genomics Platform"/>
            <consortium name="The Broad Institute Genome Sequencing Center for Infectious Disease"/>
            <person name="Wu L."/>
            <person name="Ma J."/>
        </authorList>
    </citation>
    <scope>NUCLEOTIDE SEQUENCE [LARGE SCALE GENOMIC DNA]</scope>
    <source>
        <strain evidence="16">JCM 30846</strain>
    </source>
</reference>
<keyword evidence="5" id="KW-0808">Transferase</keyword>
<evidence type="ECO:0000256" key="8">
    <source>
        <dbReference type="ARBA" id="ARBA00022989"/>
    </source>
</evidence>
<dbReference type="InterPro" id="IPR050428">
    <property type="entry name" value="TCS_sensor_his_kinase"/>
</dbReference>
<dbReference type="PROSITE" id="PS50885">
    <property type="entry name" value="HAMP"/>
    <property type="match status" value="1"/>
</dbReference>
<dbReference type="Proteomes" id="UP001499884">
    <property type="component" value="Unassembled WGS sequence"/>
</dbReference>
<evidence type="ECO:0000256" key="3">
    <source>
        <dbReference type="ARBA" id="ARBA00012438"/>
    </source>
</evidence>
<evidence type="ECO:0000256" key="4">
    <source>
        <dbReference type="ARBA" id="ARBA00022553"/>
    </source>
</evidence>
<evidence type="ECO:0000256" key="10">
    <source>
        <dbReference type="ARBA" id="ARBA00023136"/>
    </source>
</evidence>
<feature type="transmembrane region" description="Helical" evidence="12">
    <location>
        <begin position="277"/>
        <end position="300"/>
    </location>
</feature>
<evidence type="ECO:0000259" key="14">
    <source>
        <dbReference type="PROSITE" id="PS50885"/>
    </source>
</evidence>
<dbReference type="SUPFAM" id="SSF55874">
    <property type="entry name" value="ATPase domain of HSP90 chaperone/DNA topoisomerase II/histidine kinase"/>
    <property type="match status" value="1"/>
</dbReference>
<dbReference type="InterPro" id="IPR003661">
    <property type="entry name" value="HisK_dim/P_dom"/>
</dbReference>
<dbReference type="InterPro" id="IPR036097">
    <property type="entry name" value="HisK_dim/P_sf"/>
</dbReference>
<dbReference type="Gene3D" id="6.10.340.10">
    <property type="match status" value="1"/>
</dbReference>
<feature type="domain" description="HAMP" evidence="14">
    <location>
        <begin position="301"/>
        <end position="354"/>
    </location>
</feature>
<keyword evidence="15" id="KW-0067">ATP-binding</keyword>
<organism evidence="15 16">
    <name type="scientific">Streptomyces tremellae</name>
    <dbReference type="NCBI Taxonomy" id="1124239"/>
    <lineage>
        <taxon>Bacteria</taxon>
        <taxon>Bacillati</taxon>
        <taxon>Actinomycetota</taxon>
        <taxon>Actinomycetes</taxon>
        <taxon>Kitasatosporales</taxon>
        <taxon>Streptomycetaceae</taxon>
        <taxon>Streptomyces</taxon>
    </lineage>
</organism>
<dbReference type="PROSITE" id="PS50109">
    <property type="entry name" value="HIS_KIN"/>
    <property type="match status" value="1"/>
</dbReference>
<dbReference type="SMART" id="SM00388">
    <property type="entry name" value="HisKA"/>
    <property type="match status" value="1"/>
</dbReference>
<sequence>MTDPSRERRDGTYGSTGPVEGGAEGTRAEGTGAGSFGTGHGPRSADPGPEVPGPAETGADDTEGVGGPHGERHEPAAARPARGHTNLAIRLTAPVRRFGALPIRSRMALLVAAAVAIAVAVVAVASWLLTRSQLRNELDNSLRNSTAPSSQISSAIDTCNQGSSSNSDSSQNSTGRGTAPSGSEQAFAYFQVVFDDGSRCVAVGSQPVKVQAEDVAVARQNAPESPVHTSTTESGQQVQVHTRLQSIRYGPPGSPLRVVAVSISRPVDEIQTSLNRLALLLTVVAGIGVLGAGAAGLWIARTGLRPVDGLTRAVEHVARTEDLSVRIPVDGEDEIARLSRSFNSMTAALASSRDRQSQLIADAGHELRTPLTSLRTNVELLARSEETGRAIPADDRRALMASVKAQMSELAALIGDLQELSRPDALAPGQVRVVALHEVVEQALRRARLRGPDLAIDATTSDWYVRAEPATLERAVVNVLDNAVKFSPPGGSVEVRLDGAGVLTVRDHGPGIPPEDLPHVFERFWRSPSARSLPGSGLGLAIVARTLQQAGGEITLEPADGGGTVARIRLPGAPTPPPDVPPDAPGGNRDGAPDGARGGTPGDEEGGWGAVPSSHD</sequence>
<evidence type="ECO:0000313" key="15">
    <source>
        <dbReference type="EMBL" id="GAA3728937.1"/>
    </source>
</evidence>
<keyword evidence="10 12" id="KW-0472">Membrane</keyword>
<keyword evidence="6 12" id="KW-0812">Transmembrane</keyword>
<dbReference type="InterPro" id="IPR004358">
    <property type="entry name" value="Sig_transdc_His_kin-like_C"/>
</dbReference>
<comment type="caution">
    <text evidence="15">The sequence shown here is derived from an EMBL/GenBank/DDBJ whole genome shotgun (WGS) entry which is preliminary data.</text>
</comment>
<comment type="subcellular location">
    <subcellularLocation>
        <location evidence="2">Cell membrane</location>
    </subcellularLocation>
</comment>
<dbReference type="InterPro" id="IPR003660">
    <property type="entry name" value="HAMP_dom"/>
</dbReference>
<feature type="domain" description="Histidine kinase" evidence="13">
    <location>
        <begin position="362"/>
        <end position="574"/>
    </location>
</feature>
<evidence type="ECO:0000256" key="12">
    <source>
        <dbReference type="SAM" id="Phobius"/>
    </source>
</evidence>
<feature type="transmembrane region" description="Helical" evidence="12">
    <location>
        <begin position="107"/>
        <end position="129"/>
    </location>
</feature>
<feature type="compositionally biased region" description="Pro residues" evidence="11">
    <location>
        <begin position="573"/>
        <end position="584"/>
    </location>
</feature>
<dbReference type="CDD" id="cd00075">
    <property type="entry name" value="HATPase"/>
    <property type="match status" value="1"/>
</dbReference>
<dbReference type="Pfam" id="PF00512">
    <property type="entry name" value="HisKA"/>
    <property type="match status" value="1"/>
</dbReference>
<dbReference type="PANTHER" id="PTHR45436">
    <property type="entry name" value="SENSOR HISTIDINE KINASE YKOH"/>
    <property type="match status" value="1"/>
</dbReference>
<keyword evidence="15" id="KW-0547">Nucleotide-binding</keyword>
<feature type="region of interest" description="Disordered" evidence="11">
    <location>
        <begin position="1"/>
        <end position="85"/>
    </location>
</feature>
<gene>
    <name evidence="15" type="ORF">GCM10023082_28470</name>
</gene>
<accession>A0ABP7F0S3</accession>
<evidence type="ECO:0000256" key="9">
    <source>
        <dbReference type="ARBA" id="ARBA00023012"/>
    </source>
</evidence>
<evidence type="ECO:0000256" key="11">
    <source>
        <dbReference type="SAM" id="MobiDB-lite"/>
    </source>
</evidence>
<evidence type="ECO:0000256" key="5">
    <source>
        <dbReference type="ARBA" id="ARBA00022679"/>
    </source>
</evidence>
<keyword evidence="8 12" id="KW-1133">Transmembrane helix</keyword>
<dbReference type="GO" id="GO:0005524">
    <property type="term" value="F:ATP binding"/>
    <property type="evidence" value="ECO:0007669"/>
    <property type="project" value="UniProtKB-KW"/>
</dbReference>
<feature type="compositionally biased region" description="Gly residues" evidence="11">
    <location>
        <begin position="31"/>
        <end position="40"/>
    </location>
</feature>
<dbReference type="Pfam" id="PF02518">
    <property type="entry name" value="HATPase_c"/>
    <property type="match status" value="1"/>
</dbReference>
<dbReference type="PRINTS" id="PR00344">
    <property type="entry name" value="BCTRLSENSOR"/>
</dbReference>
<dbReference type="SMART" id="SM00304">
    <property type="entry name" value="HAMP"/>
    <property type="match status" value="1"/>
</dbReference>
<evidence type="ECO:0000313" key="16">
    <source>
        <dbReference type="Proteomes" id="UP001499884"/>
    </source>
</evidence>
<comment type="catalytic activity">
    <reaction evidence="1">
        <text>ATP + protein L-histidine = ADP + protein N-phospho-L-histidine.</text>
        <dbReference type="EC" id="2.7.13.3"/>
    </reaction>
</comment>
<dbReference type="Gene3D" id="3.30.565.10">
    <property type="entry name" value="Histidine kinase-like ATPase, C-terminal domain"/>
    <property type="match status" value="1"/>
</dbReference>
<dbReference type="Gene3D" id="1.10.287.130">
    <property type="match status" value="1"/>
</dbReference>
<keyword evidence="16" id="KW-1185">Reference proteome</keyword>
<keyword evidence="7" id="KW-0418">Kinase</keyword>
<feature type="compositionally biased region" description="Low complexity" evidence="11">
    <location>
        <begin position="160"/>
        <end position="173"/>
    </location>
</feature>
<keyword evidence="4" id="KW-0597">Phosphoprotein</keyword>
<dbReference type="CDD" id="cd06225">
    <property type="entry name" value="HAMP"/>
    <property type="match status" value="1"/>
</dbReference>
<dbReference type="Pfam" id="PF00672">
    <property type="entry name" value="HAMP"/>
    <property type="match status" value="1"/>
</dbReference>
<dbReference type="EMBL" id="BAABEP010000016">
    <property type="protein sequence ID" value="GAA3728937.1"/>
    <property type="molecule type" value="Genomic_DNA"/>
</dbReference>